<evidence type="ECO:0000313" key="1">
    <source>
        <dbReference type="EMBL" id="KAF5379979.1"/>
    </source>
</evidence>
<organism evidence="1 2">
    <name type="scientific">Collybiopsis confluens</name>
    <dbReference type="NCBI Taxonomy" id="2823264"/>
    <lineage>
        <taxon>Eukaryota</taxon>
        <taxon>Fungi</taxon>
        <taxon>Dikarya</taxon>
        <taxon>Basidiomycota</taxon>
        <taxon>Agaricomycotina</taxon>
        <taxon>Agaricomycetes</taxon>
        <taxon>Agaricomycetidae</taxon>
        <taxon>Agaricales</taxon>
        <taxon>Marasmiineae</taxon>
        <taxon>Omphalotaceae</taxon>
        <taxon>Collybiopsis</taxon>
    </lineage>
</organism>
<keyword evidence="2" id="KW-1185">Reference proteome</keyword>
<name>A0A8H5HB14_9AGAR</name>
<proteinExistence type="predicted"/>
<dbReference type="AlphaFoldDB" id="A0A8H5HB14"/>
<protein>
    <submittedName>
        <fullName evidence="1">Uncharacterized protein</fullName>
    </submittedName>
</protein>
<sequence>MAANFSAHSFWELARWVIRGESCLHRLYPRLQRHGQTHVVDGTPARVELKFCGSNLRDVQTIHLLRGVKKECRPAIIACSHDLLQHHAEDGLVRRMGVHSVEHGDVEIWSKQRLGALRNETLRLSSLPPISFTQGVDVHQARPVRLFNHRGISFKVDVQSDGTVLQSS</sequence>
<reference evidence="1 2" key="1">
    <citation type="journal article" date="2020" name="ISME J.">
        <title>Uncovering the hidden diversity of litter-decomposition mechanisms in mushroom-forming fungi.</title>
        <authorList>
            <person name="Floudas D."/>
            <person name="Bentzer J."/>
            <person name="Ahren D."/>
            <person name="Johansson T."/>
            <person name="Persson P."/>
            <person name="Tunlid A."/>
        </authorList>
    </citation>
    <scope>NUCLEOTIDE SEQUENCE [LARGE SCALE GENOMIC DNA]</scope>
    <source>
        <strain evidence="1 2">CBS 406.79</strain>
    </source>
</reference>
<dbReference type="EMBL" id="JAACJN010000066">
    <property type="protein sequence ID" value="KAF5379979.1"/>
    <property type="molecule type" value="Genomic_DNA"/>
</dbReference>
<dbReference type="Proteomes" id="UP000518752">
    <property type="component" value="Unassembled WGS sequence"/>
</dbReference>
<comment type="caution">
    <text evidence="1">The sequence shown here is derived from an EMBL/GenBank/DDBJ whole genome shotgun (WGS) entry which is preliminary data.</text>
</comment>
<evidence type="ECO:0000313" key="2">
    <source>
        <dbReference type="Proteomes" id="UP000518752"/>
    </source>
</evidence>
<gene>
    <name evidence="1" type="ORF">D9757_010260</name>
</gene>
<accession>A0A8H5HB14</accession>